<evidence type="ECO:0000256" key="2">
    <source>
        <dbReference type="ARBA" id="ARBA00022475"/>
    </source>
</evidence>
<dbReference type="Pfam" id="PF02687">
    <property type="entry name" value="FtsX"/>
    <property type="match status" value="1"/>
</dbReference>
<feature type="transmembrane region" description="Helical" evidence="7">
    <location>
        <begin position="843"/>
        <end position="862"/>
    </location>
</feature>
<keyword evidence="5 7" id="KW-0472">Membrane</keyword>
<keyword evidence="3 7" id="KW-0812">Transmembrane</keyword>
<dbReference type="PANTHER" id="PTHR30287:SF2">
    <property type="entry name" value="BLL1001 PROTEIN"/>
    <property type="match status" value="1"/>
</dbReference>
<dbReference type="EMBL" id="CP163445">
    <property type="protein sequence ID" value="XDQ79155.1"/>
    <property type="molecule type" value="Genomic_DNA"/>
</dbReference>
<evidence type="ECO:0000259" key="8">
    <source>
        <dbReference type="Pfam" id="PF02687"/>
    </source>
</evidence>
<evidence type="ECO:0000256" key="3">
    <source>
        <dbReference type="ARBA" id="ARBA00022692"/>
    </source>
</evidence>
<dbReference type="AlphaFoldDB" id="A0AB39TIY8"/>
<dbReference type="InterPro" id="IPR003838">
    <property type="entry name" value="ABC3_permease_C"/>
</dbReference>
<feature type="transmembrane region" description="Helical" evidence="7">
    <location>
        <begin position="416"/>
        <end position="441"/>
    </location>
</feature>
<reference evidence="9" key="1">
    <citation type="submission" date="2024-07" db="EMBL/GenBank/DDBJ databases">
        <authorList>
            <person name="Yu S.T."/>
        </authorList>
    </citation>
    <scope>NUCLEOTIDE SEQUENCE</scope>
    <source>
        <strain evidence="9">Y1</strain>
    </source>
</reference>
<accession>A0AB39TIY8</accession>
<name>A0AB39TIY8_9ACTN</name>
<protein>
    <submittedName>
        <fullName evidence="9">FtsX-like permease family protein</fullName>
    </submittedName>
</protein>
<evidence type="ECO:0000256" key="4">
    <source>
        <dbReference type="ARBA" id="ARBA00022989"/>
    </source>
</evidence>
<organism evidence="9">
    <name type="scientific">Streptomyces sp. Y1</name>
    <dbReference type="NCBI Taxonomy" id="3238634"/>
    <lineage>
        <taxon>Bacteria</taxon>
        <taxon>Bacillati</taxon>
        <taxon>Actinomycetota</taxon>
        <taxon>Actinomycetes</taxon>
        <taxon>Kitasatosporales</taxon>
        <taxon>Streptomycetaceae</taxon>
        <taxon>Streptomyces</taxon>
    </lineage>
</organism>
<proteinExistence type="predicted"/>
<evidence type="ECO:0000256" key="6">
    <source>
        <dbReference type="SAM" id="MobiDB-lite"/>
    </source>
</evidence>
<dbReference type="RefSeq" id="WP_369183195.1">
    <property type="nucleotide sequence ID" value="NZ_CP163445.1"/>
</dbReference>
<comment type="subcellular location">
    <subcellularLocation>
        <location evidence="1">Cell membrane</location>
        <topology evidence="1">Multi-pass membrane protein</topology>
    </subcellularLocation>
</comment>
<evidence type="ECO:0000256" key="1">
    <source>
        <dbReference type="ARBA" id="ARBA00004651"/>
    </source>
</evidence>
<keyword evidence="2" id="KW-1003">Cell membrane</keyword>
<dbReference type="InterPro" id="IPR038766">
    <property type="entry name" value="Membrane_comp_ABC_pdt"/>
</dbReference>
<feature type="transmembrane region" description="Helical" evidence="7">
    <location>
        <begin position="320"/>
        <end position="345"/>
    </location>
</feature>
<feature type="transmembrane region" description="Helical" evidence="7">
    <location>
        <begin position="931"/>
        <end position="959"/>
    </location>
</feature>
<evidence type="ECO:0000313" key="9">
    <source>
        <dbReference type="EMBL" id="XDQ79155.1"/>
    </source>
</evidence>
<evidence type="ECO:0000256" key="5">
    <source>
        <dbReference type="ARBA" id="ARBA00023136"/>
    </source>
</evidence>
<feature type="domain" description="ABC3 transporter permease C-terminal" evidence="8">
    <location>
        <begin position="327"/>
        <end position="444"/>
    </location>
</feature>
<gene>
    <name evidence="9" type="ORF">AB2U05_12125</name>
</gene>
<feature type="transmembrane region" description="Helical" evidence="7">
    <location>
        <begin position="883"/>
        <end position="911"/>
    </location>
</feature>
<feature type="transmembrane region" description="Helical" evidence="7">
    <location>
        <begin position="502"/>
        <end position="530"/>
    </location>
</feature>
<dbReference type="PANTHER" id="PTHR30287">
    <property type="entry name" value="MEMBRANE COMPONENT OF PREDICTED ABC SUPERFAMILY METABOLITE UPTAKE TRANSPORTER"/>
    <property type="match status" value="1"/>
</dbReference>
<sequence length="971" mass="100792">MKPGAWRLALRIARRDALRAKGRSALVIAMVALPVLGVTGADVFYRSGELTPVEHVERTIGQADAELHMVQRGMTVLQAPDPDKGFSLPSTPGHTADGQAPAPLTPAQQRSRDTEPAELARQLLPAGTTFVPEADGPYGAATSTQGLLSTHTSEKDLTDPVWRGHLTVVDGRAPTADGEIAATSEFLRRSGLKLGDRTGLRGLDRQFTITAEAEYPGELGATEIIARPGALIAPLARATGADTKPALRDTTTTTTARWLVKLPAGATLDWHKVLELNDHGFTATSRAVLLDPPARADVPYYTEIDRRAGSQPSFFNRTPVVILGTVVGMALLEIVLLAGPAFAVGARRSRRQLGLLAAAGGDRANVRGVVLGGGIVLGLTGAAVGIALGVGLVALLRDHAEDYAGSRFGHFNVQPLDLLGILFVGLVTGLLAAVVPAVQASRQDVVSALTSRDTVKPASRKLAVLGLLMVAGGAALALLGTAGGANTGSAVPGIGGSANRSFAVLGGSALAELGMVVLTPFLVGLFGKLGRWLTLGPRLALRDSVRHRGRTAPAVAAVMAAVAGSVAVSVYLASYDEQSRREYVAAGPSNAVMLGGGWISTADRTALPQMRDAVEHSIPDLGRRSDIRRVDYKGNCSDGGTCGYIQVKLPKDQRCPVFEMRGKADPAEIDRILATDSRCHSTQRRGSHYGDLTAGDATLLHNLYGVTDPAAGQALAAGKAVVFDPRYLGKDGKVAIELEEPFQSTPAGTPATRPDPVELLVDAVVAPSAMPAQGQAVISADTATRLGLTTSDAGSVWLPATAPGDGAEQKTTAALAKLTEHDQLTIERGYQSRAGLVSIGLEVFAAIVALGAAGIATGLAAADSQRDLTTLAAIGAEPRIRRTLSGFQCGVIAAMGTLLGVVCGLVPAVALRKLGSRPDFPGMSPEELANRSIVVLPWLTIGLTVVVLPLLAAGLATLLTRSRITLLRRSG</sequence>
<dbReference type="GO" id="GO:0005886">
    <property type="term" value="C:plasma membrane"/>
    <property type="evidence" value="ECO:0007669"/>
    <property type="project" value="UniProtKB-SubCell"/>
</dbReference>
<feature type="transmembrane region" description="Helical" evidence="7">
    <location>
        <begin position="462"/>
        <end position="482"/>
    </location>
</feature>
<feature type="region of interest" description="Disordered" evidence="6">
    <location>
        <begin position="79"/>
        <end position="115"/>
    </location>
</feature>
<feature type="transmembrane region" description="Helical" evidence="7">
    <location>
        <begin position="366"/>
        <end position="396"/>
    </location>
</feature>
<keyword evidence="4 7" id="KW-1133">Transmembrane helix</keyword>
<feature type="transmembrane region" description="Helical" evidence="7">
    <location>
        <begin position="551"/>
        <end position="573"/>
    </location>
</feature>
<evidence type="ECO:0000256" key="7">
    <source>
        <dbReference type="SAM" id="Phobius"/>
    </source>
</evidence>